<keyword evidence="5" id="KW-1185">Reference proteome</keyword>
<dbReference type="Pfam" id="PF00035">
    <property type="entry name" value="dsrm"/>
    <property type="match status" value="1"/>
</dbReference>
<feature type="domain" description="DRBM" evidence="3">
    <location>
        <begin position="306"/>
        <end position="373"/>
    </location>
</feature>
<dbReference type="SUPFAM" id="SSF54768">
    <property type="entry name" value="dsRNA-binding domain-like"/>
    <property type="match status" value="1"/>
</dbReference>
<dbReference type="OrthoDB" id="5222339at2759"/>
<evidence type="ECO:0000259" key="3">
    <source>
        <dbReference type="PROSITE" id="PS50137"/>
    </source>
</evidence>
<name>A0A6A6ZJE3_9PLEO</name>
<evidence type="ECO:0000313" key="4">
    <source>
        <dbReference type="EMBL" id="KAF2820434.1"/>
    </source>
</evidence>
<sequence length="566" mass="60839">MYAPGDNLRKSLLVPKSLDPTSNPAAKSLFDLAKENAKMSNMEIDSLPPTHAGLDAAPAPTKLDGVFTMEEFMNGPGAQHVDQAAKSTSTSAKVKKAAPAPKLGGGPIAIGARTSKYTQDLHEKYQKLGIPQPVFNFHGSSDRGWSGDVSFPGLHDDLQGVTNNGNFHPSKQEAKERLSERALVILERLEKEGTVKKVDVHSARVSKHTVALHDKCQKLGITPFFSYAGSTDQGWSATVAFPGFAELLADIKDDKHHPNKSEAKKAVCKQALEAVEAAEQQGERFGKAAKGPAQQPPKEKEGPGPNYIGQLLEFQRATKSPQPTYSDYAVGSQFTCTVTIEDEGTFGSLEARYTSKKTARREAARAAVEHFKSAGRWPEDFSDLGGIKKKKKKTANPSGLPELISSSSSDSRAASVTSAGASASAGSYPQQVARLAHILSLPTPEWKYTPSPLDRDFHTVHCFFPGGGAHAGPIGEVRNVFGKKKAKEECARLTLEYLNEVHALRIAYGQQILEGIGGAENVLEGALGRPSEGEEEVVQAKRQFEEMGGESSDEGGFEDAMEDLMA</sequence>
<dbReference type="SMART" id="SM00358">
    <property type="entry name" value="DSRM"/>
    <property type="match status" value="2"/>
</dbReference>
<dbReference type="AlphaFoldDB" id="A0A6A6ZJE3"/>
<organism evidence="4 5">
    <name type="scientific">Ophiobolus disseminans</name>
    <dbReference type="NCBI Taxonomy" id="1469910"/>
    <lineage>
        <taxon>Eukaryota</taxon>
        <taxon>Fungi</taxon>
        <taxon>Dikarya</taxon>
        <taxon>Ascomycota</taxon>
        <taxon>Pezizomycotina</taxon>
        <taxon>Dothideomycetes</taxon>
        <taxon>Pleosporomycetidae</taxon>
        <taxon>Pleosporales</taxon>
        <taxon>Pleosporineae</taxon>
        <taxon>Phaeosphaeriaceae</taxon>
        <taxon>Ophiobolus</taxon>
    </lineage>
</organism>
<proteinExistence type="predicted"/>
<dbReference type="Gene3D" id="3.30.160.20">
    <property type="match status" value="1"/>
</dbReference>
<feature type="region of interest" description="Disordered" evidence="2">
    <location>
        <begin position="544"/>
        <end position="566"/>
    </location>
</feature>
<accession>A0A6A6ZJE3</accession>
<gene>
    <name evidence="4" type="ORF">CC86DRAFT_333923</name>
</gene>
<protein>
    <recommendedName>
        <fullName evidence="3">DRBM domain-containing protein</fullName>
    </recommendedName>
</protein>
<reference evidence="4" key="1">
    <citation type="journal article" date="2020" name="Stud. Mycol.">
        <title>101 Dothideomycetes genomes: a test case for predicting lifestyles and emergence of pathogens.</title>
        <authorList>
            <person name="Haridas S."/>
            <person name="Albert R."/>
            <person name="Binder M."/>
            <person name="Bloem J."/>
            <person name="Labutti K."/>
            <person name="Salamov A."/>
            <person name="Andreopoulos B."/>
            <person name="Baker S."/>
            <person name="Barry K."/>
            <person name="Bills G."/>
            <person name="Bluhm B."/>
            <person name="Cannon C."/>
            <person name="Castanera R."/>
            <person name="Culley D."/>
            <person name="Daum C."/>
            <person name="Ezra D."/>
            <person name="Gonzalez J."/>
            <person name="Henrissat B."/>
            <person name="Kuo A."/>
            <person name="Liang C."/>
            <person name="Lipzen A."/>
            <person name="Lutzoni F."/>
            <person name="Magnuson J."/>
            <person name="Mondo S."/>
            <person name="Nolan M."/>
            <person name="Ohm R."/>
            <person name="Pangilinan J."/>
            <person name="Park H.-J."/>
            <person name="Ramirez L."/>
            <person name="Alfaro M."/>
            <person name="Sun H."/>
            <person name="Tritt A."/>
            <person name="Yoshinaga Y."/>
            <person name="Zwiers L.-H."/>
            <person name="Turgeon B."/>
            <person name="Goodwin S."/>
            <person name="Spatafora J."/>
            <person name="Crous P."/>
            <person name="Grigoriev I."/>
        </authorList>
    </citation>
    <scope>NUCLEOTIDE SEQUENCE</scope>
    <source>
        <strain evidence="4">CBS 113818</strain>
    </source>
</reference>
<dbReference type="EMBL" id="MU006241">
    <property type="protein sequence ID" value="KAF2820434.1"/>
    <property type="molecule type" value="Genomic_DNA"/>
</dbReference>
<dbReference type="Proteomes" id="UP000799424">
    <property type="component" value="Unassembled WGS sequence"/>
</dbReference>
<dbReference type="GO" id="GO:0003723">
    <property type="term" value="F:RNA binding"/>
    <property type="evidence" value="ECO:0007669"/>
    <property type="project" value="UniProtKB-UniRule"/>
</dbReference>
<feature type="compositionally biased region" description="Acidic residues" evidence="2">
    <location>
        <begin position="547"/>
        <end position="566"/>
    </location>
</feature>
<dbReference type="InterPro" id="IPR014720">
    <property type="entry name" value="dsRBD_dom"/>
</dbReference>
<dbReference type="CDD" id="cd00048">
    <property type="entry name" value="DSRM_SF"/>
    <property type="match status" value="1"/>
</dbReference>
<feature type="region of interest" description="Disordered" evidence="2">
    <location>
        <begin position="279"/>
        <end position="307"/>
    </location>
</feature>
<keyword evidence="1" id="KW-0694">RNA-binding</keyword>
<feature type="region of interest" description="Disordered" evidence="2">
    <location>
        <begin position="382"/>
        <end position="407"/>
    </location>
</feature>
<evidence type="ECO:0000256" key="1">
    <source>
        <dbReference type="PROSITE-ProRule" id="PRU00266"/>
    </source>
</evidence>
<evidence type="ECO:0000313" key="5">
    <source>
        <dbReference type="Proteomes" id="UP000799424"/>
    </source>
</evidence>
<dbReference type="PROSITE" id="PS50137">
    <property type="entry name" value="DS_RBD"/>
    <property type="match status" value="1"/>
</dbReference>
<evidence type="ECO:0000256" key="2">
    <source>
        <dbReference type="SAM" id="MobiDB-lite"/>
    </source>
</evidence>